<accession>A0ACC5R7K0</accession>
<evidence type="ECO:0000313" key="1">
    <source>
        <dbReference type="EMBL" id="MBK1868588.1"/>
    </source>
</evidence>
<dbReference type="Proteomes" id="UP000616151">
    <property type="component" value="Unassembled WGS sequence"/>
</dbReference>
<reference evidence="1" key="1">
    <citation type="submission" date="2021-01" db="EMBL/GenBank/DDBJ databases">
        <authorList>
            <person name="Sun Q."/>
        </authorList>
    </citation>
    <scope>NUCLEOTIDE SEQUENCE</scope>
    <source>
        <strain evidence="1">YIM B02566</strain>
    </source>
</reference>
<name>A0ACC5R7K0_9HYPH</name>
<sequence>MTVKLSPGIRDAIQRFLDDVENHHGIVNVYQAAQRIRRSHPDEPFTLEDIMMAVMNGSGRIRAIEFDPQAA</sequence>
<dbReference type="EMBL" id="JAENHL010000007">
    <property type="protein sequence ID" value="MBK1868588.1"/>
    <property type="molecule type" value="Genomic_DNA"/>
</dbReference>
<comment type="caution">
    <text evidence="1">The sequence shown here is derived from an EMBL/GenBank/DDBJ whole genome shotgun (WGS) entry which is preliminary data.</text>
</comment>
<protein>
    <submittedName>
        <fullName evidence="1">Uncharacterized protein</fullName>
    </submittedName>
</protein>
<proteinExistence type="predicted"/>
<gene>
    <name evidence="1" type="ORF">JHL16_19695</name>
</gene>
<organism evidence="1 2">
    <name type="scientific">Taklimakanibacter albus</name>
    <dbReference type="NCBI Taxonomy" id="2800327"/>
    <lineage>
        <taxon>Bacteria</taxon>
        <taxon>Pseudomonadati</taxon>
        <taxon>Pseudomonadota</taxon>
        <taxon>Alphaproteobacteria</taxon>
        <taxon>Hyphomicrobiales</taxon>
        <taxon>Aestuariivirgaceae</taxon>
        <taxon>Taklimakanibacter</taxon>
    </lineage>
</organism>
<keyword evidence="2" id="KW-1185">Reference proteome</keyword>
<evidence type="ECO:0000313" key="2">
    <source>
        <dbReference type="Proteomes" id="UP000616151"/>
    </source>
</evidence>